<feature type="compositionally biased region" description="Basic residues" evidence="1">
    <location>
        <begin position="297"/>
        <end position="307"/>
    </location>
</feature>
<feature type="region of interest" description="Disordered" evidence="1">
    <location>
        <begin position="842"/>
        <end position="880"/>
    </location>
</feature>
<gene>
    <name evidence="2" type="ORF">ADUPG1_009220</name>
</gene>
<feature type="compositionally biased region" description="Polar residues" evidence="1">
    <location>
        <begin position="647"/>
        <end position="666"/>
    </location>
</feature>
<feature type="compositionally biased region" description="Basic and acidic residues" evidence="1">
    <location>
        <begin position="213"/>
        <end position="228"/>
    </location>
</feature>
<feature type="compositionally biased region" description="Basic and acidic residues" evidence="1">
    <location>
        <begin position="681"/>
        <end position="779"/>
    </location>
</feature>
<feature type="compositionally biased region" description="Low complexity" evidence="1">
    <location>
        <begin position="865"/>
        <end position="878"/>
    </location>
</feature>
<feature type="region of interest" description="Disordered" evidence="1">
    <location>
        <begin position="918"/>
        <end position="1158"/>
    </location>
</feature>
<feature type="compositionally biased region" description="Polar residues" evidence="1">
    <location>
        <begin position="1058"/>
        <end position="1072"/>
    </location>
</feature>
<feature type="region of interest" description="Disordered" evidence="1">
    <location>
        <begin position="44"/>
        <end position="318"/>
    </location>
</feature>
<feature type="compositionally biased region" description="Low complexity" evidence="1">
    <location>
        <begin position="789"/>
        <end position="802"/>
    </location>
</feature>
<protein>
    <submittedName>
        <fullName evidence="2">Uncharacterized protein</fullName>
    </submittedName>
</protein>
<feature type="compositionally biased region" description="Basic and acidic residues" evidence="1">
    <location>
        <begin position="44"/>
        <end position="85"/>
    </location>
</feature>
<feature type="compositionally biased region" description="Basic residues" evidence="1">
    <location>
        <begin position="1133"/>
        <end position="1148"/>
    </location>
</feature>
<evidence type="ECO:0000313" key="2">
    <source>
        <dbReference type="EMBL" id="GKT36212.1"/>
    </source>
</evidence>
<dbReference type="EMBL" id="BQXS01011165">
    <property type="protein sequence ID" value="GKT36212.1"/>
    <property type="molecule type" value="Genomic_DNA"/>
</dbReference>
<evidence type="ECO:0000313" key="3">
    <source>
        <dbReference type="Proteomes" id="UP001057375"/>
    </source>
</evidence>
<evidence type="ECO:0000256" key="1">
    <source>
        <dbReference type="SAM" id="MobiDB-lite"/>
    </source>
</evidence>
<feature type="compositionally biased region" description="Basic and acidic residues" evidence="1">
    <location>
        <begin position="1073"/>
        <end position="1084"/>
    </location>
</feature>
<dbReference type="Proteomes" id="UP001057375">
    <property type="component" value="Unassembled WGS sequence"/>
</dbReference>
<comment type="caution">
    <text evidence="2">The sequence shown here is derived from an EMBL/GenBank/DDBJ whole genome shotgun (WGS) entry which is preliminary data.</text>
</comment>
<feature type="compositionally biased region" description="Polar residues" evidence="1">
    <location>
        <begin position="1"/>
        <end position="13"/>
    </location>
</feature>
<feature type="compositionally biased region" description="Basic and acidic residues" evidence="1">
    <location>
        <begin position="601"/>
        <end position="617"/>
    </location>
</feature>
<feature type="compositionally biased region" description="Low complexity" evidence="1">
    <location>
        <begin position="98"/>
        <end position="121"/>
    </location>
</feature>
<name>A0ABQ5KUS1_9EUKA</name>
<feature type="compositionally biased region" description="Polar residues" evidence="1">
    <location>
        <begin position="954"/>
        <end position="971"/>
    </location>
</feature>
<sequence length="1177" mass="135890">MSSLTSHQGSLSPPISPKDQQKSISSFSSSISIHDKFDRTEKFARGQLKDLSKDHRTDFINDTQPKHPEQHTYSDRSDLPHEAKFDTSPMLLSELTRSQNQYSSSIINHSSSSSSSLSQYQRDSIDGSARSESQSSYILPTVHPIRSPPLSPHKETLEAKGEEEESPEGQNCSECIQSDELQETHLSNYKDRSHSSPISVGAHYSFDDEETESQERQEISHHINELSKVEPPIRIQQIPTKKDDSSRPRSRIRAALLERKARLQRMILSVEKRKEPPSKHLSLSSQPVKETKPQTITKRKSEKKPKKSKEFPSSDVCTHIHDKDIPAIDSLPKTPPNHLMKTDLSVLWTNDFPSEEQPPSVHEDSQPTPMVALDQPTLLKSKRIQSHRIKRDKSVIKDGTVKKERENSEEQQPVQSIKPKDSLPSKYSHSFEKQGKYSPFSPAKQASITHEDSVERLSPGQSWRKERRMAEKEKSIKQSRKTKQREKERSRMRELNQKVLIEREKERARERDKMEITSKLVKKYYQKQEEEIGSIKRQDLKQREEQKEPSSQERHIPQTKKISHPNQVKQDEPSQLTENSTAQHSIEGISKKSHPSSPKYVKHERSHESHSKKDRIIAKSIIAKSKNDNNQPVMKDIPSRKIHKETPPSSSRQSNGQALTPSQSKFRVTKRKSDPGPTQDPRQDFIEEKRTKKPIEEKNKLESKTKSSIESKHDKIQDRKDPKEHSSHIEKYDEAIEKRIKERKQREEEARKRAARRVHEKEKQKRQHLLDLEKKRLQEDQQQEEQQRRSSSIAADAAAAAARRVHSVFVRMRQEQFQKKAQEHNKQSQLDHIAVEAKDILIRASSSGKVKRRRKDQQQEEQQRRSSSIAADAAAAAARRVHSVFVRMRPEQFQKKAQEHNKQSQLDHIAVEAKDILIRASSSGKVKRRRSSSISHKSTHNSPPSSNNPSSTSQYPTRLSTPNSDDSQSHAIVSKIHSHPPRSSSSSISQDKMKASASDPTVSKAIQRARSRGSQYRQRQREVEEKREWERTKKWRDRDKALDEARQKREERRKWLQKLQNESGHPNPTRRSNSLEERKLKEFETASQPNPTRAPTKTPVIRTKNEVIEPLTSHHEQLSSNPEEKQKNVKENKSRRKSSRRPSSKSKPRIPIVDKEDSKILTMIEKEIEQSKPTSSK</sequence>
<proteinExistence type="predicted"/>
<feature type="compositionally biased region" description="Basic and acidic residues" evidence="1">
    <location>
        <begin position="308"/>
        <end position="318"/>
    </location>
</feature>
<feature type="compositionally biased region" description="Low complexity" evidence="1">
    <location>
        <begin position="932"/>
        <end position="953"/>
    </location>
</feature>
<accession>A0ABQ5KUS1</accession>
<feature type="region of interest" description="Disordered" evidence="1">
    <location>
        <begin position="1"/>
        <end position="31"/>
    </location>
</feature>
<reference evidence="2" key="1">
    <citation type="submission" date="2022-03" db="EMBL/GenBank/DDBJ databases">
        <title>Draft genome sequence of Aduncisulcus paluster, a free-living microaerophilic Fornicata.</title>
        <authorList>
            <person name="Yuyama I."/>
            <person name="Kume K."/>
            <person name="Tamura T."/>
            <person name="Inagaki Y."/>
            <person name="Hashimoto T."/>
        </authorList>
    </citation>
    <scope>NUCLEOTIDE SEQUENCE</scope>
    <source>
        <strain evidence="2">NY0171</strain>
    </source>
</reference>
<feature type="region of interest" description="Disordered" evidence="1">
    <location>
        <begin position="350"/>
        <end position="804"/>
    </location>
</feature>
<feature type="compositionally biased region" description="Basic and acidic residues" evidence="1">
    <location>
        <begin position="526"/>
        <end position="556"/>
    </location>
</feature>
<feature type="compositionally biased region" description="Basic and acidic residues" evidence="1">
    <location>
        <begin position="1019"/>
        <end position="1054"/>
    </location>
</feature>
<feature type="compositionally biased region" description="Basic and acidic residues" evidence="1">
    <location>
        <begin position="1103"/>
        <end position="1132"/>
    </location>
</feature>
<feature type="compositionally biased region" description="Polar residues" evidence="1">
    <location>
        <begin position="281"/>
        <end position="296"/>
    </location>
</feature>
<feature type="compositionally biased region" description="Polar residues" evidence="1">
    <location>
        <begin position="564"/>
        <end position="584"/>
    </location>
</feature>
<feature type="compositionally biased region" description="Basic and acidic residues" evidence="1">
    <location>
        <begin position="418"/>
        <end position="435"/>
    </location>
</feature>
<feature type="compositionally biased region" description="Polar residues" evidence="1">
    <location>
        <begin position="1085"/>
        <end position="1095"/>
    </location>
</feature>
<organism evidence="2 3">
    <name type="scientific">Aduncisulcus paluster</name>
    <dbReference type="NCBI Taxonomy" id="2918883"/>
    <lineage>
        <taxon>Eukaryota</taxon>
        <taxon>Metamonada</taxon>
        <taxon>Carpediemonas-like organisms</taxon>
        <taxon>Aduncisulcus</taxon>
    </lineage>
</organism>
<feature type="compositionally biased region" description="Basic residues" evidence="1">
    <location>
        <begin position="380"/>
        <end position="391"/>
    </location>
</feature>
<feature type="compositionally biased region" description="Basic and acidic residues" evidence="1">
    <location>
        <begin position="392"/>
        <end position="408"/>
    </location>
</feature>
<keyword evidence="3" id="KW-1185">Reference proteome</keyword>
<feature type="compositionally biased region" description="Basic and acidic residues" evidence="1">
    <location>
        <begin position="485"/>
        <end position="516"/>
    </location>
</feature>